<comment type="caution">
    <text evidence="1">The sequence shown here is derived from an EMBL/GenBank/DDBJ whole genome shotgun (WGS) entry which is preliminary data.</text>
</comment>
<evidence type="ECO:0000313" key="2">
    <source>
        <dbReference type="Proteomes" id="UP001320706"/>
    </source>
</evidence>
<dbReference type="EMBL" id="JAMKPW020000005">
    <property type="protein sequence ID" value="KAK8217520.1"/>
    <property type="molecule type" value="Genomic_DNA"/>
</dbReference>
<organism evidence="1 2">
    <name type="scientific">Zalaria obscura</name>
    <dbReference type="NCBI Taxonomy" id="2024903"/>
    <lineage>
        <taxon>Eukaryota</taxon>
        <taxon>Fungi</taxon>
        <taxon>Dikarya</taxon>
        <taxon>Ascomycota</taxon>
        <taxon>Pezizomycotina</taxon>
        <taxon>Dothideomycetes</taxon>
        <taxon>Dothideomycetidae</taxon>
        <taxon>Dothideales</taxon>
        <taxon>Zalariaceae</taxon>
        <taxon>Zalaria</taxon>
    </lineage>
</organism>
<evidence type="ECO:0000313" key="1">
    <source>
        <dbReference type="EMBL" id="KAK8217520.1"/>
    </source>
</evidence>
<name>A0ACC3SLA8_9PEZI</name>
<reference evidence="1" key="1">
    <citation type="submission" date="2024-02" db="EMBL/GenBank/DDBJ databases">
        <title>Metagenome Assembled Genome of Zalaria obscura JY119.</title>
        <authorList>
            <person name="Vighnesh L."/>
            <person name="Jagadeeshwari U."/>
            <person name="Venkata Ramana C."/>
            <person name="Sasikala C."/>
        </authorList>
    </citation>
    <scope>NUCLEOTIDE SEQUENCE</scope>
    <source>
        <strain evidence="1">JY119</strain>
    </source>
</reference>
<protein>
    <submittedName>
        <fullName evidence="1">Uncharacterized protein</fullName>
    </submittedName>
</protein>
<accession>A0ACC3SLA8</accession>
<gene>
    <name evidence="1" type="ORF">M8818_001278</name>
</gene>
<sequence length="253" mass="28071">MAHVQPSATECQDETCGTREARVWHCVDCDMRFCDICWARQGPHQRGRTGLDGSAHQKTSFEVLHRVKSILTPPDNQEELGRLHAEDEDTTWFDAGKSTLVNLLIRYQEGRLGIRGDGQFLTPVIGSKINGKLPTSVDVHLYADPASYRSDLPILYADSEGLQSGEKTPVGARLGSRSHSSAVPSRHSYRRKKRPISWADNDNTRKRETFESSVLLKLLDWGAAALETSTNQPTLPHVVVVLNSTDAGVDPQE</sequence>
<proteinExistence type="predicted"/>
<dbReference type="Proteomes" id="UP001320706">
    <property type="component" value="Unassembled WGS sequence"/>
</dbReference>
<keyword evidence="2" id="KW-1185">Reference proteome</keyword>